<gene>
    <name evidence="4" type="ORF">LSH36_563g02048</name>
</gene>
<keyword evidence="3" id="KW-0732">Signal</keyword>
<feature type="compositionally biased region" description="Basic and acidic residues" evidence="1">
    <location>
        <begin position="955"/>
        <end position="977"/>
    </location>
</feature>
<feature type="transmembrane region" description="Helical" evidence="2">
    <location>
        <begin position="531"/>
        <end position="550"/>
    </location>
</feature>
<name>A0AAD9MXC2_9ANNE</name>
<evidence type="ECO:0000313" key="5">
    <source>
        <dbReference type="Proteomes" id="UP001208570"/>
    </source>
</evidence>
<keyword evidence="2" id="KW-0472">Membrane</keyword>
<feature type="signal peptide" evidence="3">
    <location>
        <begin position="1"/>
        <end position="18"/>
    </location>
</feature>
<proteinExistence type="predicted"/>
<dbReference type="AlphaFoldDB" id="A0AAD9MXC2"/>
<protein>
    <submittedName>
        <fullName evidence="4">Uncharacterized protein</fullName>
    </submittedName>
</protein>
<feature type="compositionally biased region" description="Polar residues" evidence="1">
    <location>
        <begin position="42"/>
        <end position="60"/>
    </location>
</feature>
<evidence type="ECO:0000256" key="2">
    <source>
        <dbReference type="SAM" id="Phobius"/>
    </source>
</evidence>
<feature type="compositionally biased region" description="Polar residues" evidence="1">
    <location>
        <begin position="992"/>
        <end position="1008"/>
    </location>
</feature>
<feature type="transmembrane region" description="Helical" evidence="2">
    <location>
        <begin position="664"/>
        <end position="689"/>
    </location>
</feature>
<evidence type="ECO:0000256" key="3">
    <source>
        <dbReference type="SAM" id="SignalP"/>
    </source>
</evidence>
<keyword evidence="5" id="KW-1185">Reference proteome</keyword>
<keyword evidence="2" id="KW-0812">Transmembrane</keyword>
<feature type="transmembrane region" description="Helical" evidence="2">
    <location>
        <begin position="248"/>
        <end position="273"/>
    </location>
</feature>
<feature type="transmembrane region" description="Helical" evidence="2">
    <location>
        <begin position="473"/>
        <end position="492"/>
    </location>
</feature>
<comment type="caution">
    <text evidence="4">The sequence shown here is derived from an EMBL/GenBank/DDBJ whole genome shotgun (WGS) entry which is preliminary data.</text>
</comment>
<dbReference type="EMBL" id="JAODUP010000563">
    <property type="protein sequence ID" value="KAK2147221.1"/>
    <property type="molecule type" value="Genomic_DNA"/>
</dbReference>
<reference evidence="4" key="1">
    <citation type="journal article" date="2023" name="Mol. Biol. Evol.">
        <title>Third-Generation Sequencing Reveals the Adaptive Role of the Epigenome in Three Deep-Sea Polychaetes.</title>
        <authorList>
            <person name="Perez M."/>
            <person name="Aroh O."/>
            <person name="Sun Y."/>
            <person name="Lan Y."/>
            <person name="Juniper S.K."/>
            <person name="Young C.R."/>
            <person name="Angers B."/>
            <person name="Qian P.Y."/>
        </authorList>
    </citation>
    <scope>NUCLEOTIDE SEQUENCE</scope>
    <source>
        <strain evidence="4">P08H-3</strain>
    </source>
</reference>
<feature type="transmembrane region" description="Helical" evidence="2">
    <location>
        <begin position="845"/>
        <end position="866"/>
    </location>
</feature>
<sequence length="1126" mass="128580">MDLTQVIIFALMQGLCLCETGNLLDGKSTVLDNGDATKAASHDQSGYASRTRPNASSRQRTPTTTPTVGENATSPWPTACQIETVDPYMYERVRNLLQNRVKLIEYQLHFVNYSVNPLLVNVSWSYKANTWARVSSKHGQTLLSLAFNYGVLSLRTLTMGTETLNVDTRDIPLGCIGQLTEKGKIDTVTHLLIRDFKEYDEALIQGEERICHEIISEAESGYAVFKDRCCYRHELSKEMVCTTAVMNVWLRILHGLLAFIRFVVLFYGPILFIPLVESLSNQNFPYVVKLKDPLYKTICVARSDTHIPMNYQCKRVLDFRRCRGLPKLRMSTAQLPHGLGHPTKVKFTEYHILVDYRKLLPENDVPVGLWSCISRAVFFCKIRQMEPFKRCCKANMLSIFPDHAPIPWIALWKRIGLLFMILLMPLPYYVRLVIYYCFEIDELSGRKNAAEEVGLSIAYDKSLMHYLSPTHPLFVSMYCLYFVTAVVLAYMARTDENGTFRRMLVGSFTDLKNTSWVKIFKVSVKNFVWPFQRYGLVGCCVAVVFLPIAIPYSMLMFVLFCIPAVYMTVRMIYYSKVGLMNKIVRRRKGKQAYRVEKNVDQTTQLFDISYIHNECMGRNDDDDDVESMSTISRGTIVSHRSRLSSTSTAMSVVSQMVRKTTSRCWHVSMHVVSALLLIVTMYAVLFLLSECIGCVVEVVTFTLMGIIINAGAVLKYVMLLFLVILYCYDSFNNVPKKYLKLNKAIFNEVKGRCKDLEKVTSLPSSLQVNFGFKSQELSEQADYEGSDDVWKKMPRHWLINDLTLFVDNDDFPRIPKQLFDDVCKIHVAGAPGPVWRALINAFKDFMKIVCFLFFVFLIVLSFGFVYKVSTTNQMMATAAGGFLPFILKTFMAPVRPDIEIGTVSFKSKMDEIIKNFRQIWPIYDLPFEILTDEEIKEMENEGKDEVTREEDTENDKDRDKRKNDGDEADRNDKKENDQTAETPLCTKPNHIDVNQNADIRPNSPTQGSDIFRKITSISENAVSFKDKTPKPKFWRQKSHLSASADMYPLAQLGDSADEPVDVDILIFLPEKKNDDWLDEWSDLDEFDATGGVFSDDDMDELRMLTPASPLPTTVTSTGQDSVVQVV</sequence>
<keyword evidence="2" id="KW-1133">Transmembrane helix</keyword>
<feature type="transmembrane region" description="Helical" evidence="2">
    <location>
        <begin position="415"/>
        <end position="436"/>
    </location>
</feature>
<feature type="transmembrane region" description="Helical" evidence="2">
    <location>
        <begin position="556"/>
        <end position="573"/>
    </location>
</feature>
<feature type="region of interest" description="Disordered" evidence="1">
    <location>
        <begin position="35"/>
        <end position="74"/>
    </location>
</feature>
<feature type="region of interest" description="Disordered" evidence="1">
    <location>
        <begin position="938"/>
        <end position="1008"/>
    </location>
</feature>
<accession>A0AAD9MXC2</accession>
<dbReference type="Proteomes" id="UP001208570">
    <property type="component" value="Unassembled WGS sequence"/>
</dbReference>
<organism evidence="4 5">
    <name type="scientific">Paralvinella palmiformis</name>
    <dbReference type="NCBI Taxonomy" id="53620"/>
    <lineage>
        <taxon>Eukaryota</taxon>
        <taxon>Metazoa</taxon>
        <taxon>Spiralia</taxon>
        <taxon>Lophotrochozoa</taxon>
        <taxon>Annelida</taxon>
        <taxon>Polychaeta</taxon>
        <taxon>Sedentaria</taxon>
        <taxon>Canalipalpata</taxon>
        <taxon>Terebellida</taxon>
        <taxon>Terebelliformia</taxon>
        <taxon>Alvinellidae</taxon>
        <taxon>Paralvinella</taxon>
    </lineage>
</organism>
<evidence type="ECO:0000256" key="1">
    <source>
        <dbReference type="SAM" id="MobiDB-lite"/>
    </source>
</evidence>
<feature type="chain" id="PRO_5042286717" evidence="3">
    <location>
        <begin position="19"/>
        <end position="1126"/>
    </location>
</feature>
<evidence type="ECO:0000313" key="4">
    <source>
        <dbReference type="EMBL" id="KAK2147221.1"/>
    </source>
</evidence>
<feature type="transmembrane region" description="Helical" evidence="2">
    <location>
        <begin position="701"/>
        <end position="728"/>
    </location>
</feature>